<keyword evidence="2" id="KW-0812">Transmembrane</keyword>
<evidence type="ECO:0000313" key="5">
    <source>
        <dbReference type="Proteomes" id="UP000034166"/>
    </source>
</evidence>
<feature type="transmembrane region" description="Helical" evidence="2">
    <location>
        <begin position="9"/>
        <end position="27"/>
    </location>
</feature>
<sequence length="734" mass="84094">MSDLQKKRGTASFSLYALSFVLLWEWLRPVQQLTETGHIGTFLGFVFMSLSLSFLGVWSVLASLAKMIYILYSIAKIHYQGQVFNLSWLGLFLEDAQANLGAVWNGQWAEMSNPFRTLLFFILIWLVTYLIDYWLLNRKRILLFFLMTVVFITVIDTFTAYKGDAAILRVVVAGFAILGLLAFYRLAEKERLPSGHLHARKWIIPLVVMIAGSTLIAWTAPKANPIWPDPVPFIQSMNDGSGTEQGGTAKRVGYGSNDSSLGGPFVGDDSLVFTAEVEERHYWKVETKDVYTGKGWVSTKGEHPSHLEFSGETPPPIMSFYGNQDEVLRSTVHNEVDYAHIQYPHGVRKIVTDEFYLYRLNRQTGKITSLKDFEPEAPASYTVEYEKPAFRVKDLQDSSVEDDDEYAHSIHNTYTQLPEDLPPAIRELALEVTDGLETWYEKAQAVEKYFRNNGFVYDQVDVAIPEEDEDYVAQFLFETKRGYCDNFSTSMAVMLRTLDIPARWVKGYTDGEYVETLESGTRVYEVTNNNAHSWVEVYFPEVGWVPFEPTQGFSNNVVFQTEENSEVPADTEETEEAAAPVPLQPEREELEPEAASAAGSQDGWRKSAKSFLANNWKTFFGMIVLLAGAAALAYWKRGKWLPFYYILLFKLRKKDEHFPAAYLALLAQLERYGLRRRPGQTLREYAWEVDQFFSSREMRRLTDCYEQFLYRGTLAEGTWQKSREAWEYMIKKAG</sequence>
<feature type="transmembrane region" description="Helical" evidence="2">
    <location>
        <begin position="616"/>
        <end position="635"/>
    </location>
</feature>
<keyword evidence="2" id="KW-0472">Membrane</keyword>
<dbReference type="PANTHER" id="PTHR42736:SF1">
    <property type="entry name" value="PROTEIN-GLUTAMINE GAMMA-GLUTAMYLTRANSFERASE"/>
    <property type="match status" value="1"/>
</dbReference>
<keyword evidence="5" id="KW-1185">Reference proteome</keyword>
<dbReference type="Proteomes" id="UP000034166">
    <property type="component" value="Unassembled WGS sequence"/>
</dbReference>
<dbReference type="Gene3D" id="3.10.620.30">
    <property type="match status" value="1"/>
</dbReference>
<gene>
    <name evidence="4" type="ORF">WQ57_20235</name>
</gene>
<dbReference type="EMBL" id="LAYY01000036">
    <property type="protein sequence ID" value="KKK36229.1"/>
    <property type="molecule type" value="Genomic_DNA"/>
</dbReference>
<feature type="transmembrane region" description="Helical" evidence="2">
    <location>
        <begin position="199"/>
        <end position="220"/>
    </location>
</feature>
<proteinExistence type="predicted"/>
<dbReference type="InterPro" id="IPR038765">
    <property type="entry name" value="Papain-like_cys_pep_sf"/>
</dbReference>
<dbReference type="InterPro" id="IPR052901">
    <property type="entry name" value="Bact_TGase-like"/>
</dbReference>
<organism evidence="4 5">
    <name type="scientific">Mesobacillus campisalis</name>
    <dbReference type="NCBI Taxonomy" id="1408103"/>
    <lineage>
        <taxon>Bacteria</taxon>
        <taxon>Bacillati</taxon>
        <taxon>Bacillota</taxon>
        <taxon>Bacilli</taxon>
        <taxon>Bacillales</taxon>
        <taxon>Bacillaceae</taxon>
        <taxon>Mesobacillus</taxon>
    </lineage>
</organism>
<name>A0A0M2SNR3_9BACI</name>
<dbReference type="Pfam" id="PF13559">
    <property type="entry name" value="DUF4129"/>
    <property type="match status" value="1"/>
</dbReference>
<protein>
    <recommendedName>
        <fullName evidence="3">Transglutaminase-like domain-containing protein</fullName>
    </recommendedName>
</protein>
<evidence type="ECO:0000256" key="1">
    <source>
        <dbReference type="SAM" id="MobiDB-lite"/>
    </source>
</evidence>
<dbReference type="RefSeq" id="WP_046525589.1">
    <property type="nucleotide sequence ID" value="NZ_LAYY01000036.1"/>
</dbReference>
<dbReference type="PATRIC" id="fig|1408103.3.peg.4483"/>
<dbReference type="PANTHER" id="PTHR42736">
    <property type="entry name" value="PROTEIN-GLUTAMINE GAMMA-GLUTAMYLTRANSFERASE"/>
    <property type="match status" value="1"/>
</dbReference>
<evidence type="ECO:0000313" key="4">
    <source>
        <dbReference type="EMBL" id="KKK36229.1"/>
    </source>
</evidence>
<feature type="transmembrane region" description="Helical" evidence="2">
    <location>
        <begin position="39"/>
        <end position="62"/>
    </location>
</feature>
<dbReference type="Pfam" id="PF01841">
    <property type="entry name" value="Transglut_core"/>
    <property type="match status" value="1"/>
</dbReference>
<comment type="caution">
    <text evidence="4">The sequence shown here is derived from an EMBL/GenBank/DDBJ whole genome shotgun (WGS) entry which is preliminary data.</text>
</comment>
<reference evidence="4 5" key="1">
    <citation type="submission" date="2015-04" db="EMBL/GenBank/DDBJ databases">
        <title>Taxonomic description and genome sequence of Bacillus campisalis sp. nov., a novel member of the genus Bacillus isolated from solar saltern.</title>
        <authorList>
            <person name="Mathan Kumar R."/>
            <person name="Kaur G."/>
            <person name="Kumar A."/>
            <person name="Singh N.K."/>
            <person name="Kaur N."/>
            <person name="Kumar N."/>
            <person name="Mayilraj S."/>
        </authorList>
    </citation>
    <scope>NUCLEOTIDE SEQUENCE [LARGE SCALE GENOMIC DNA]</scope>
    <source>
        <strain evidence="4 5">SA2-6</strain>
    </source>
</reference>
<evidence type="ECO:0000256" key="2">
    <source>
        <dbReference type="SAM" id="Phobius"/>
    </source>
</evidence>
<feature type="transmembrane region" description="Helical" evidence="2">
    <location>
        <begin position="167"/>
        <end position="187"/>
    </location>
</feature>
<dbReference type="SUPFAM" id="SSF54001">
    <property type="entry name" value="Cysteine proteinases"/>
    <property type="match status" value="1"/>
</dbReference>
<dbReference type="InterPro" id="IPR021878">
    <property type="entry name" value="TgpA_N"/>
</dbReference>
<accession>A0A0M2SNR3</accession>
<feature type="transmembrane region" description="Helical" evidence="2">
    <location>
        <begin position="115"/>
        <end position="135"/>
    </location>
</feature>
<feature type="transmembrane region" description="Helical" evidence="2">
    <location>
        <begin position="142"/>
        <end position="161"/>
    </location>
</feature>
<feature type="compositionally biased region" description="Acidic residues" evidence="1">
    <location>
        <begin position="563"/>
        <end position="576"/>
    </location>
</feature>
<feature type="region of interest" description="Disordered" evidence="1">
    <location>
        <begin position="563"/>
        <end position="600"/>
    </location>
</feature>
<dbReference type="InterPro" id="IPR002931">
    <property type="entry name" value="Transglutaminase-like"/>
</dbReference>
<dbReference type="SMART" id="SM00460">
    <property type="entry name" value="TGc"/>
    <property type="match status" value="1"/>
</dbReference>
<feature type="domain" description="Transglutaminase-like" evidence="3">
    <location>
        <begin position="476"/>
        <end position="551"/>
    </location>
</feature>
<dbReference type="OrthoDB" id="9804872at2"/>
<evidence type="ECO:0000259" key="3">
    <source>
        <dbReference type="SMART" id="SM00460"/>
    </source>
</evidence>
<keyword evidence="2" id="KW-1133">Transmembrane helix</keyword>
<dbReference type="InterPro" id="IPR025403">
    <property type="entry name" value="TgpA-like_C"/>
</dbReference>
<dbReference type="Pfam" id="PF11992">
    <property type="entry name" value="TgpA_N"/>
    <property type="match status" value="1"/>
</dbReference>
<dbReference type="AlphaFoldDB" id="A0A0M2SNR3"/>